<evidence type="ECO:0000256" key="7">
    <source>
        <dbReference type="SAM" id="Phobius"/>
    </source>
</evidence>
<evidence type="ECO:0000256" key="1">
    <source>
        <dbReference type="ARBA" id="ARBA00004496"/>
    </source>
</evidence>
<keyword evidence="3" id="KW-0677">Repeat</keyword>
<feature type="repeat" description="TPR" evidence="6">
    <location>
        <begin position="102"/>
        <end position="135"/>
    </location>
</feature>
<keyword evidence="8" id="KW-0732">Signal</keyword>
<dbReference type="SUPFAM" id="SSF48452">
    <property type="entry name" value="TPR-like"/>
    <property type="match status" value="2"/>
</dbReference>
<keyword evidence="7" id="KW-0812">Transmembrane</keyword>
<feature type="chain" id="PRO_5009916657" evidence="8">
    <location>
        <begin position="21"/>
        <end position="580"/>
    </location>
</feature>
<dbReference type="Pfam" id="PF13174">
    <property type="entry name" value="TPR_6"/>
    <property type="match status" value="1"/>
</dbReference>
<proteinExistence type="inferred from homology"/>
<feature type="transmembrane region" description="Helical" evidence="7">
    <location>
        <begin position="365"/>
        <end position="384"/>
    </location>
</feature>
<dbReference type="Gene3D" id="1.25.40.10">
    <property type="entry name" value="Tetratricopeptide repeat domain"/>
    <property type="match status" value="2"/>
</dbReference>
<keyword evidence="4 6" id="KW-0802">TPR repeat</keyword>
<dbReference type="InterPro" id="IPR019734">
    <property type="entry name" value="TPR_rpt"/>
</dbReference>
<accession>A0A1M6DCB6</accession>
<keyword evidence="2" id="KW-0963">Cytoplasm</keyword>
<dbReference type="PROSITE" id="PS51257">
    <property type="entry name" value="PROKAR_LIPOPROTEIN"/>
    <property type="match status" value="1"/>
</dbReference>
<reference evidence="10" key="1">
    <citation type="submission" date="2016-11" db="EMBL/GenBank/DDBJ databases">
        <authorList>
            <person name="Varghese N."/>
            <person name="Submissions S."/>
        </authorList>
    </citation>
    <scope>NUCLEOTIDE SEQUENCE [LARGE SCALE GENOMIC DNA]</scope>
    <source>
        <strain evidence="10">DSM 26884</strain>
    </source>
</reference>
<comment type="subcellular location">
    <subcellularLocation>
        <location evidence="1">Cytoplasm</location>
    </subcellularLocation>
</comment>
<dbReference type="InterPro" id="IPR051476">
    <property type="entry name" value="Bac_ResReg_Asp_Phosphatase"/>
</dbReference>
<evidence type="ECO:0000256" key="8">
    <source>
        <dbReference type="SAM" id="SignalP"/>
    </source>
</evidence>
<evidence type="ECO:0000256" key="5">
    <source>
        <dbReference type="ARBA" id="ARBA00038253"/>
    </source>
</evidence>
<keyword evidence="10" id="KW-1185">Reference proteome</keyword>
<dbReference type="EMBL" id="FQZN01000006">
    <property type="protein sequence ID" value="SHI70790.1"/>
    <property type="molecule type" value="Genomic_DNA"/>
</dbReference>
<dbReference type="eggNOG" id="COG0457">
    <property type="taxonomic scope" value="Bacteria"/>
</dbReference>
<protein>
    <submittedName>
        <fullName evidence="9">Tetratricopeptide repeat-containing protein</fullName>
    </submittedName>
</protein>
<gene>
    <name evidence="9" type="ORF">SAMN05444350_10673</name>
</gene>
<dbReference type="AlphaFoldDB" id="A0A1M6DCB6"/>
<comment type="similarity">
    <text evidence="5">Belongs to the Rap family.</text>
</comment>
<name>A0A1M6DCB6_9BACE</name>
<dbReference type="Proteomes" id="UP000184192">
    <property type="component" value="Unassembled WGS sequence"/>
</dbReference>
<evidence type="ECO:0000313" key="9">
    <source>
        <dbReference type="EMBL" id="SHI70790.1"/>
    </source>
</evidence>
<evidence type="ECO:0000256" key="2">
    <source>
        <dbReference type="ARBA" id="ARBA00022490"/>
    </source>
</evidence>
<evidence type="ECO:0000256" key="4">
    <source>
        <dbReference type="ARBA" id="ARBA00022803"/>
    </source>
</evidence>
<dbReference type="PANTHER" id="PTHR46630:SF1">
    <property type="entry name" value="TETRATRICOPEPTIDE REPEAT PROTEIN 29"/>
    <property type="match status" value="1"/>
</dbReference>
<organism evidence="9 10">
    <name type="scientific">Bacteroides stercorirosoris</name>
    <dbReference type="NCBI Taxonomy" id="871324"/>
    <lineage>
        <taxon>Bacteria</taxon>
        <taxon>Pseudomonadati</taxon>
        <taxon>Bacteroidota</taxon>
        <taxon>Bacteroidia</taxon>
        <taxon>Bacteroidales</taxon>
        <taxon>Bacteroidaceae</taxon>
        <taxon>Bacteroides</taxon>
    </lineage>
</organism>
<keyword evidence="7" id="KW-1133">Transmembrane helix</keyword>
<evidence type="ECO:0000256" key="3">
    <source>
        <dbReference type="ARBA" id="ARBA00022737"/>
    </source>
</evidence>
<feature type="signal peptide" evidence="8">
    <location>
        <begin position="1"/>
        <end position="20"/>
    </location>
</feature>
<dbReference type="PROSITE" id="PS50293">
    <property type="entry name" value="TPR_REGION"/>
    <property type="match status" value="1"/>
</dbReference>
<dbReference type="PROSITE" id="PS50005">
    <property type="entry name" value="TPR"/>
    <property type="match status" value="1"/>
</dbReference>
<dbReference type="PANTHER" id="PTHR46630">
    <property type="entry name" value="TETRATRICOPEPTIDE REPEAT PROTEIN 29"/>
    <property type="match status" value="1"/>
</dbReference>
<keyword evidence="7" id="KW-0472">Membrane</keyword>
<evidence type="ECO:0000256" key="6">
    <source>
        <dbReference type="PROSITE-ProRule" id="PRU00339"/>
    </source>
</evidence>
<evidence type="ECO:0000313" key="10">
    <source>
        <dbReference type="Proteomes" id="UP000184192"/>
    </source>
</evidence>
<sequence length="580" mass="68105">MRNTLYLFVSLFLLSFYACKENAYPQVLLLADNLTNSNPDSAVSLLCSIKDDMSAQSEETQMYYRLLCVKADDKAYIPLTSENRILPVLHYYIKKDDTRHLPEAYFYAGRTYRDLGDAPQALDYFDKALDVLGDDSCCELRSLIHSQMGRIFSEQGLWNEARKVYSQAYRWSVLEKDSISMIYDLRDLASTYCDVEGVDSSLLYYQEAYDLASALNNPRIMSMVQSQIGKVYVQMGKYDLVKKILQPSLKTTVDRIKSGVYSITADWYYKMGNRDSASYYYNKLLGFGTLYALTDAHWRLAELALEEGKIQVAKGHLEQYMEELDSVRKFIDSETIREINSLYNYSLRESENSCLKAENKQEQIYLFYSMTGGVVMSLCFFTYFQYSRRKHAQFNLQLLRLKRIEEEQYKKSALFIEENKRKQEELTQLLRDGAYPAQQKEQIEQQKRSLYYAGKQAEFGLQEREKARRMLLDSDICKYFKEICNEEKDTHLPPEKWNLLEQTVNTAYKDFTEKLFRICKLSRHELHICLLIKIDILPKDMARLTDRSRESITSVRRRLYEKFFGTKGTPQQWDEFIDSL</sequence>
<dbReference type="RefSeq" id="WP_025835175.1">
    <property type="nucleotide sequence ID" value="NZ_FQZN01000006.1"/>
</dbReference>
<dbReference type="GeneID" id="92711465"/>
<dbReference type="GO" id="GO:0005737">
    <property type="term" value="C:cytoplasm"/>
    <property type="evidence" value="ECO:0007669"/>
    <property type="project" value="UniProtKB-SubCell"/>
</dbReference>
<dbReference type="SMART" id="SM00028">
    <property type="entry name" value="TPR"/>
    <property type="match status" value="2"/>
</dbReference>
<dbReference type="InterPro" id="IPR011990">
    <property type="entry name" value="TPR-like_helical_dom_sf"/>
</dbReference>